<dbReference type="Gene3D" id="3.30.565.10">
    <property type="entry name" value="Histidine kinase-like ATPase, C-terminal domain"/>
    <property type="match status" value="1"/>
</dbReference>
<feature type="region of interest" description="Disordered" evidence="6">
    <location>
        <begin position="528"/>
        <end position="780"/>
    </location>
</feature>
<dbReference type="Gene3D" id="3.30.450.20">
    <property type="entry name" value="PAS domain"/>
    <property type="match status" value="2"/>
</dbReference>
<dbReference type="Pfam" id="PF13188">
    <property type="entry name" value="PAS_8"/>
    <property type="match status" value="1"/>
</dbReference>
<dbReference type="EC" id="2.7.13.3" evidence="2"/>
<dbReference type="CDD" id="cd00075">
    <property type="entry name" value="HATPase"/>
    <property type="match status" value="1"/>
</dbReference>
<evidence type="ECO:0000313" key="10">
    <source>
        <dbReference type="Proteomes" id="UP001285154"/>
    </source>
</evidence>
<evidence type="ECO:0000259" key="7">
    <source>
        <dbReference type="PROSITE" id="PS50109"/>
    </source>
</evidence>
<feature type="compositionally biased region" description="Low complexity" evidence="6">
    <location>
        <begin position="693"/>
        <end position="727"/>
    </location>
</feature>
<dbReference type="PANTHER" id="PTHR43047:SF72">
    <property type="entry name" value="OSMOSENSING HISTIDINE PROTEIN KINASE SLN1"/>
    <property type="match status" value="1"/>
</dbReference>
<dbReference type="InterPro" id="IPR005467">
    <property type="entry name" value="His_kinase_dom"/>
</dbReference>
<dbReference type="PANTHER" id="PTHR43047">
    <property type="entry name" value="TWO-COMPONENT HISTIDINE PROTEIN KINASE"/>
    <property type="match status" value="1"/>
</dbReference>
<dbReference type="PRINTS" id="PR00344">
    <property type="entry name" value="BCTRLSENSOR"/>
</dbReference>
<dbReference type="InterPro" id="IPR035965">
    <property type="entry name" value="PAS-like_dom_sf"/>
</dbReference>
<dbReference type="InterPro" id="IPR036890">
    <property type="entry name" value="HATPase_C_sf"/>
</dbReference>
<dbReference type="SMART" id="SM00388">
    <property type="entry name" value="HisKA"/>
    <property type="match status" value="1"/>
</dbReference>
<keyword evidence="4" id="KW-0808">Transferase</keyword>
<feature type="region of interest" description="Disordered" evidence="6">
    <location>
        <begin position="466"/>
        <end position="514"/>
    </location>
</feature>
<dbReference type="InterPro" id="IPR013767">
    <property type="entry name" value="PAS_fold"/>
</dbReference>
<dbReference type="SMART" id="SM00091">
    <property type="entry name" value="PAS"/>
    <property type="match status" value="3"/>
</dbReference>
<feature type="compositionally biased region" description="Low complexity" evidence="6">
    <location>
        <begin position="263"/>
        <end position="285"/>
    </location>
</feature>
<feature type="domain" description="Histidine kinase" evidence="7">
    <location>
        <begin position="1073"/>
        <end position="1294"/>
    </location>
</feature>
<evidence type="ECO:0000256" key="3">
    <source>
        <dbReference type="ARBA" id="ARBA00022553"/>
    </source>
</evidence>
<dbReference type="SMART" id="SM00387">
    <property type="entry name" value="HATPase_c"/>
    <property type="match status" value="1"/>
</dbReference>
<protein>
    <recommendedName>
        <fullName evidence="2">histidine kinase</fullName>
        <ecNumber evidence="2">2.7.13.3</ecNumber>
    </recommendedName>
</protein>
<sequence>MPPENYSFLDVAVLDTVRQRFAAGDALAILSADLEQVIWANGPGASVFGYPDIEAIIGASARLPLIARRQIMATSGFPDIGSDRAITVRLATGMVSRAVGFLASAVTMPDGEKAILLAAPAAQTNSRSTGEIASRAIAGFTEPGHFIAFVDAQGDVEAASERFAALGIGSRTLAALVADVASSGDRIVKRLVPGANTSYPAGFARLTDTRHLLVVIDEEQLDGADGGQDDRPAAEPEPVQDNIPASPAEQAEVAPEAAEDGARSAAAPMVATADAAGSSQQAADAGQHDHWYFNAGNEDAGHAQPAAPAKDMPKGAGTAEGQGQDVGETTTSSQPAPPRDIDRSAPPLRFVWRTDAEGRFSALSPEFADIVGQPAADVIGRRFRDVAATFGLDASGEIAGLLDRRDTWSGRSVLWPVAGTGLKIPVDLAALPVYGRSRAFEGFRGFGVARTADAVVDPEALGMALVPNAAPTEATSGGTPPSGERPAAEQAPPEPPKPEDPFQGEVPALTIVPKPERRFADKVIRLAEHRQPANDKQPGTDAPARSLSILERSAFREIGERLRKDSSAEERVPEADKQLGATAAGEDTATVKEPANEAKADANQPLAPDTTEQDDSAREASPASAAQAPEADDAKADAEAAEAQTEAEDQEDLARLDGVDDAETGDAVQAETPAVSGSLLNYADEEKSADETQPGQAEGAWQAAEHAAAEPQQPVEEPAAQQAAAGQPRREATADDDSMTADDFRDAQDNEDWAGSDADAAEAAEEQPEEAAAPARQRLDVPPLKLSGFVPSAFSNGEEAKAPDTSILARLPVPLLIHSGDVLHYANDAFLELTGYDALDDLADAGGLGALFADPYAEDAAADESDHSLKLKTRQGQEFPIDALLRSVPWRGGKALMLVVRRSGEDDAAHFTAANDQPALQPDVPELKSRIAEMRTIIDTATDGVVLIGRDGNIRSISRPAEALFGFDSDEVAGKPFASLFAIESQRAARDYLAGLSEPGVASVLNDGREVIGREAQGRFIPLFMTIGRLPNDSGFCAVVRDITQWKRAEEDLTQARAVAERASSQKTDFLARISHEIRTPLNAIIGFSELMVDEKFGPITNDRYRDYLRDINRSGNHVLDLVNDLLDISKIEAGQQEMDYEAVSLNDTLAETVAMMQPQANRERVIIRSSFASRLPEVVADLRSVRQIALNILSNAIRYTQAGGQVIVSTAYEASGDVVMRVRDTGIGMTQAEIEQALKPFKQINALKRGRGDGTGLGLPLTKAMVEANRARFAITSTPGEGTLVEVAFPSTRVLAE</sequence>
<dbReference type="NCBIfam" id="TIGR00229">
    <property type="entry name" value="sensory_box"/>
    <property type="match status" value="1"/>
</dbReference>
<organism evidence="9 10">
    <name type="scientific">Mesorhizobium vachelliae</name>
    <dbReference type="NCBI Taxonomy" id="3072309"/>
    <lineage>
        <taxon>Bacteria</taxon>
        <taxon>Pseudomonadati</taxon>
        <taxon>Pseudomonadota</taxon>
        <taxon>Alphaproteobacteria</taxon>
        <taxon>Hyphomicrobiales</taxon>
        <taxon>Phyllobacteriaceae</taxon>
        <taxon>Mesorhizobium</taxon>
    </lineage>
</organism>
<evidence type="ECO:0000256" key="6">
    <source>
        <dbReference type="SAM" id="MobiDB-lite"/>
    </source>
</evidence>
<feature type="domain" description="PAS" evidence="8">
    <location>
        <begin position="930"/>
        <end position="1000"/>
    </location>
</feature>
<feature type="domain" description="PAS" evidence="8">
    <location>
        <begin position="351"/>
        <end position="381"/>
    </location>
</feature>
<dbReference type="CDD" id="cd00130">
    <property type="entry name" value="PAS"/>
    <property type="match status" value="2"/>
</dbReference>
<evidence type="ECO:0000256" key="4">
    <source>
        <dbReference type="ARBA" id="ARBA00022679"/>
    </source>
</evidence>
<feature type="compositionally biased region" description="Basic and acidic residues" evidence="6">
    <location>
        <begin position="553"/>
        <end position="577"/>
    </location>
</feature>
<dbReference type="Proteomes" id="UP001285154">
    <property type="component" value="Unassembled WGS sequence"/>
</dbReference>
<dbReference type="Gene3D" id="1.10.287.130">
    <property type="match status" value="1"/>
</dbReference>
<evidence type="ECO:0000256" key="5">
    <source>
        <dbReference type="ARBA" id="ARBA00022777"/>
    </source>
</evidence>
<dbReference type="InterPro" id="IPR004358">
    <property type="entry name" value="Sig_transdc_His_kin-like_C"/>
</dbReference>
<feature type="compositionally biased region" description="Low complexity" evidence="6">
    <location>
        <begin position="619"/>
        <end position="629"/>
    </location>
</feature>
<dbReference type="Pfam" id="PF00512">
    <property type="entry name" value="HisKA"/>
    <property type="match status" value="1"/>
</dbReference>
<feature type="compositionally biased region" description="Low complexity" evidence="6">
    <location>
        <begin position="244"/>
        <end position="256"/>
    </location>
</feature>
<feature type="compositionally biased region" description="Acidic residues" evidence="6">
    <location>
        <begin position="749"/>
        <end position="769"/>
    </location>
</feature>
<comment type="catalytic activity">
    <reaction evidence="1">
        <text>ATP + protein L-histidine = ADP + protein N-phospho-L-histidine.</text>
        <dbReference type="EC" id="2.7.13.3"/>
    </reaction>
</comment>
<dbReference type="EMBL" id="JAVIIQ010000007">
    <property type="protein sequence ID" value="MDX8533317.1"/>
    <property type="molecule type" value="Genomic_DNA"/>
</dbReference>
<evidence type="ECO:0000256" key="1">
    <source>
        <dbReference type="ARBA" id="ARBA00000085"/>
    </source>
</evidence>
<dbReference type="RefSeq" id="WP_320250133.1">
    <property type="nucleotide sequence ID" value="NZ_JAVIIQ010000007.1"/>
</dbReference>
<dbReference type="InterPro" id="IPR000014">
    <property type="entry name" value="PAS"/>
</dbReference>
<evidence type="ECO:0000256" key="2">
    <source>
        <dbReference type="ARBA" id="ARBA00012438"/>
    </source>
</evidence>
<feature type="region of interest" description="Disordered" evidence="6">
    <location>
        <begin position="222"/>
        <end position="345"/>
    </location>
</feature>
<name>A0ABU5A808_9HYPH</name>
<evidence type="ECO:0000313" key="9">
    <source>
        <dbReference type="EMBL" id="MDX8533317.1"/>
    </source>
</evidence>
<dbReference type="CDD" id="cd00082">
    <property type="entry name" value="HisKA"/>
    <property type="match status" value="1"/>
</dbReference>
<dbReference type="SUPFAM" id="SSF55874">
    <property type="entry name" value="ATPase domain of HSP90 chaperone/DNA topoisomerase II/histidine kinase"/>
    <property type="match status" value="1"/>
</dbReference>
<dbReference type="InterPro" id="IPR003661">
    <property type="entry name" value="HisK_dim/P_dom"/>
</dbReference>
<gene>
    <name evidence="9" type="ORF">RFM42_20170</name>
</gene>
<dbReference type="PROSITE" id="PS50109">
    <property type="entry name" value="HIS_KIN"/>
    <property type="match status" value="1"/>
</dbReference>
<proteinExistence type="predicted"/>
<comment type="caution">
    <text evidence="9">The sequence shown here is derived from an EMBL/GenBank/DDBJ whole genome shotgun (WGS) entry which is preliminary data.</text>
</comment>
<keyword evidence="5" id="KW-0418">Kinase</keyword>
<dbReference type="InterPro" id="IPR036097">
    <property type="entry name" value="HisK_dim/P_sf"/>
</dbReference>
<dbReference type="PROSITE" id="PS50112">
    <property type="entry name" value="PAS"/>
    <property type="match status" value="2"/>
</dbReference>
<keyword evidence="10" id="KW-1185">Reference proteome</keyword>
<dbReference type="InterPro" id="IPR003594">
    <property type="entry name" value="HATPase_dom"/>
</dbReference>
<dbReference type="Pfam" id="PF00989">
    <property type="entry name" value="PAS"/>
    <property type="match status" value="1"/>
</dbReference>
<dbReference type="Pfam" id="PF02518">
    <property type="entry name" value="HATPase_c"/>
    <property type="match status" value="1"/>
</dbReference>
<keyword evidence="3" id="KW-0597">Phosphoprotein</keyword>
<accession>A0ABU5A808</accession>
<dbReference type="SUPFAM" id="SSF55785">
    <property type="entry name" value="PYP-like sensor domain (PAS domain)"/>
    <property type="match status" value="2"/>
</dbReference>
<reference evidence="9 10" key="1">
    <citation type="submission" date="2023-08" db="EMBL/GenBank/DDBJ databases">
        <title>Implementing the SeqCode for naming new Mesorhizobium species isolated from Vachellia karroo root nodules.</title>
        <authorList>
            <person name="Van Lill M."/>
        </authorList>
    </citation>
    <scope>NUCLEOTIDE SEQUENCE [LARGE SCALE GENOMIC DNA]</scope>
    <source>
        <strain evidence="9 10">VK25D</strain>
    </source>
</reference>
<evidence type="ECO:0000259" key="8">
    <source>
        <dbReference type="PROSITE" id="PS50112"/>
    </source>
</evidence>
<dbReference type="SUPFAM" id="SSF47384">
    <property type="entry name" value="Homodimeric domain of signal transducing histidine kinase"/>
    <property type="match status" value="1"/>
</dbReference>